<dbReference type="AlphaFoldDB" id="A0A2K2F6Y4"/>
<protein>
    <submittedName>
        <fullName evidence="1">Uncharacterized protein</fullName>
    </submittedName>
</protein>
<reference evidence="1 2" key="1">
    <citation type="submission" date="2017-06" db="EMBL/GenBank/DDBJ databases">
        <title>Investigating the central metabolism of Clostridium thermosuccinogenes.</title>
        <authorList>
            <person name="Koendjbiharie J.G."/>
            <person name="van Kranenburg R."/>
        </authorList>
    </citation>
    <scope>NUCLEOTIDE SEQUENCE [LARGE SCALE GENOMIC DNA]</scope>
    <source>
        <strain evidence="1 2">DSM 5806</strain>
    </source>
</reference>
<dbReference type="EMBL" id="NIOJ01000080">
    <property type="protein sequence ID" value="PNT94998.1"/>
    <property type="molecule type" value="Genomic_DNA"/>
</dbReference>
<accession>A0A2K2F6Y4</accession>
<gene>
    <name evidence="1" type="ORF">CDQ84_17905</name>
</gene>
<keyword evidence="2" id="KW-1185">Reference proteome</keyword>
<dbReference type="OrthoDB" id="9794480at2"/>
<proteinExistence type="predicted"/>
<evidence type="ECO:0000313" key="2">
    <source>
        <dbReference type="Proteomes" id="UP000236151"/>
    </source>
</evidence>
<dbReference type="Proteomes" id="UP000236151">
    <property type="component" value="Unassembled WGS sequence"/>
</dbReference>
<name>A0A2K2F6Y4_9CLOT</name>
<sequence>MAFCNYVEFTIAKLGNSFCNFVQLYYAINTDSARICLTHSFPYKDIRSYNGENDCDNEDTEFIQRFITEVEYNEYDALIQLCDAISLPAGPCCVEKRLVDVVLRKCLERLKEKESKGEN</sequence>
<organism evidence="1 2">
    <name type="scientific">Clostridium thermosuccinogenes</name>
    <dbReference type="NCBI Taxonomy" id="84032"/>
    <lineage>
        <taxon>Bacteria</taxon>
        <taxon>Bacillati</taxon>
        <taxon>Bacillota</taxon>
        <taxon>Clostridia</taxon>
        <taxon>Eubacteriales</taxon>
        <taxon>Clostridiaceae</taxon>
        <taxon>Clostridium</taxon>
    </lineage>
</organism>
<comment type="caution">
    <text evidence="1">The sequence shown here is derived from an EMBL/GenBank/DDBJ whole genome shotgun (WGS) entry which is preliminary data.</text>
</comment>
<dbReference type="RefSeq" id="WP_103083106.1">
    <property type="nucleotide sequence ID" value="NZ_CP021850.1"/>
</dbReference>
<dbReference type="KEGG" id="cthd:CDO33_08640"/>
<evidence type="ECO:0000313" key="1">
    <source>
        <dbReference type="EMBL" id="PNT94998.1"/>
    </source>
</evidence>